<dbReference type="InterPro" id="IPR001650">
    <property type="entry name" value="Helicase_C-like"/>
</dbReference>
<name>A0A1T2L4M7_9GAMM</name>
<dbReference type="PANTHER" id="PTHR47962:SF7">
    <property type="entry name" value="MITOCHONDRIAL ATP-DEPENDENT HELICASE IRC3-RELATED"/>
    <property type="match status" value="1"/>
</dbReference>
<gene>
    <name evidence="2" type="ORF">BOW52_06420</name>
</gene>
<feature type="domain" description="Helicase C-terminal" evidence="1">
    <location>
        <begin position="84"/>
        <end position="232"/>
    </location>
</feature>
<dbReference type="Pfam" id="PF00271">
    <property type="entry name" value="Helicase_C"/>
    <property type="match status" value="1"/>
</dbReference>
<dbReference type="Gene3D" id="3.40.50.300">
    <property type="entry name" value="P-loop containing nucleotide triphosphate hydrolases"/>
    <property type="match status" value="1"/>
</dbReference>
<dbReference type="Proteomes" id="UP000190198">
    <property type="component" value="Unassembled WGS sequence"/>
</dbReference>
<evidence type="ECO:0000313" key="3">
    <source>
        <dbReference type="Proteomes" id="UP000190198"/>
    </source>
</evidence>
<dbReference type="SMART" id="SM00490">
    <property type="entry name" value="HELICc"/>
    <property type="match status" value="1"/>
</dbReference>
<dbReference type="GO" id="GO:0003677">
    <property type="term" value="F:DNA binding"/>
    <property type="evidence" value="ECO:0007669"/>
    <property type="project" value="TreeGrafter"/>
</dbReference>
<dbReference type="PANTHER" id="PTHR47962">
    <property type="entry name" value="ATP-DEPENDENT HELICASE LHR-RELATED-RELATED"/>
    <property type="match status" value="1"/>
</dbReference>
<organism evidence="2 3">
    <name type="scientific">Solemya elarraichensis gill symbiont</name>
    <dbReference type="NCBI Taxonomy" id="1918949"/>
    <lineage>
        <taxon>Bacteria</taxon>
        <taxon>Pseudomonadati</taxon>
        <taxon>Pseudomonadota</taxon>
        <taxon>Gammaproteobacteria</taxon>
        <taxon>sulfur-oxidizing symbionts</taxon>
    </lineage>
</organism>
<dbReference type="Pfam" id="PF11907">
    <property type="entry name" value="DUF3427"/>
    <property type="match status" value="1"/>
</dbReference>
<dbReference type="EMBL" id="MPRK01000102">
    <property type="protein sequence ID" value="OOZ40049.1"/>
    <property type="molecule type" value="Genomic_DNA"/>
</dbReference>
<dbReference type="AlphaFoldDB" id="A0A1T2L4M7"/>
<dbReference type="InterPro" id="IPR027417">
    <property type="entry name" value="P-loop_NTPase"/>
</dbReference>
<comment type="caution">
    <text evidence="2">The sequence shown here is derived from an EMBL/GenBank/DDBJ whole genome shotgun (WGS) entry which is preliminary data.</text>
</comment>
<evidence type="ECO:0000259" key="1">
    <source>
        <dbReference type="PROSITE" id="PS51194"/>
    </source>
</evidence>
<reference evidence="2 3" key="1">
    <citation type="submission" date="2016-11" db="EMBL/GenBank/DDBJ databases">
        <title>Mixed transmission modes and dynamic genome evolution in an obligate animal-bacterial symbiosis.</title>
        <authorList>
            <person name="Russell S.L."/>
            <person name="Corbett-Detig R.B."/>
            <person name="Cavanaugh C.M."/>
        </authorList>
    </citation>
    <scope>NUCLEOTIDE SEQUENCE [LARGE SCALE GENOMIC DNA]</scope>
    <source>
        <strain evidence="2">Sp-SM6</strain>
    </source>
</reference>
<dbReference type="RefSeq" id="WP_245828551.1">
    <property type="nucleotide sequence ID" value="NZ_MPRK01000102.1"/>
</dbReference>
<dbReference type="SUPFAM" id="SSF52540">
    <property type="entry name" value="P-loop containing nucleoside triphosphate hydrolases"/>
    <property type="match status" value="1"/>
</dbReference>
<dbReference type="GO" id="GO:0016887">
    <property type="term" value="F:ATP hydrolysis activity"/>
    <property type="evidence" value="ECO:0007669"/>
    <property type="project" value="TreeGrafter"/>
</dbReference>
<dbReference type="PROSITE" id="PS51194">
    <property type="entry name" value="HELICASE_CTER"/>
    <property type="match status" value="1"/>
</dbReference>
<evidence type="ECO:0000313" key="2">
    <source>
        <dbReference type="EMBL" id="OOZ40049.1"/>
    </source>
</evidence>
<proteinExistence type="predicted"/>
<dbReference type="CDD" id="cd18799">
    <property type="entry name" value="SF2_C_EcoAI-like"/>
    <property type="match status" value="1"/>
</dbReference>
<sequence>MKPVELLGLTATPERTDGLSILEWFGGRIAAELRLWDAIDQYRLVPFVYYGIHDGLDLRDIPWKRGTGYDINALANLYTSSDVWVTQVIKEVLNRVDKPGSMKALGFCVSVQHAKFMAGKFNKAGITAEAVWGDTPDTERREALRKLKEGKIAILFSVDLFNEGVDVPTVDTLLLLRPTESATLFLQQLGRGLRKSSGKLFCTVLDFVGLHRREFRFDKRLSVILGGTRKFIQSQVESGFPYLPAGCHMELDAVANQIVIDSLISALPNRWNDKVKELRSLIAAGYDPAIEVFLDESGLDLTDIYQSKKSWSDLLEAAEADVVALGDHEEVLRRAIGRMLHIDDEERLDYYISLLKSEKMPDISQLPIREKRMTRMLVASLSDKILGKNDSLEKGVELLWQHPHVMSELQELFSYLRPRVDHIHQPLATHQNVPLQIHGKYTRIEILSAFGVGETAITRPWREGVLWVEGEKSDVCAFTLDKTEGNFSPTTRYRDYAISRELIHWESQSITTEKSATGQRCCNHVEKSTSIMLFARENTKERAFWFLGPASYVSHESERPMSITWKLDVPLPGDLYAIFAAAVA</sequence>
<keyword evidence="3" id="KW-1185">Reference proteome</keyword>
<accession>A0A1T2L4M7</accession>
<dbReference type="InterPro" id="IPR052511">
    <property type="entry name" value="ATP-dep_Helicase"/>
</dbReference>
<protein>
    <recommendedName>
        <fullName evidence="1">Helicase C-terminal domain-containing protein</fullName>
    </recommendedName>
</protein>
<dbReference type="InterPro" id="IPR021835">
    <property type="entry name" value="DUF3427"/>
</dbReference>